<dbReference type="InterPro" id="IPR023380">
    <property type="entry name" value="DsbB-like_sf"/>
</dbReference>
<feature type="transmembrane region" description="Helical" evidence="5">
    <location>
        <begin position="45"/>
        <end position="64"/>
    </location>
</feature>
<evidence type="ECO:0000256" key="4">
    <source>
        <dbReference type="ARBA" id="ARBA00023136"/>
    </source>
</evidence>
<gene>
    <name evidence="6" type="ORF">UFOPK3402_01746</name>
</gene>
<feature type="transmembrane region" description="Helical" evidence="5">
    <location>
        <begin position="71"/>
        <end position="90"/>
    </location>
</feature>
<dbReference type="AlphaFoldDB" id="A0A6J7EQD7"/>
<dbReference type="GO" id="GO:0006457">
    <property type="term" value="P:protein folding"/>
    <property type="evidence" value="ECO:0007669"/>
    <property type="project" value="InterPro"/>
</dbReference>
<proteinExistence type="predicted"/>
<evidence type="ECO:0000256" key="3">
    <source>
        <dbReference type="ARBA" id="ARBA00022989"/>
    </source>
</evidence>
<organism evidence="6">
    <name type="scientific">freshwater metagenome</name>
    <dbReference type="NCBI Taxonomy" id="449393"/>
    <lineage>
        <taxon>unclassified sequences</taxon>
        <taxon>metagenomes</taxon>
        <taxon>ecological metagenomes</taxon>
    </lineage>
</organism>
<feature type="transmembrane region" description="Helical" evidence="5">
    <location>
        <begin position="110"/>
        <end position="131"/>
    </location>
</feature>
<name>A0A6J7EQD7_9ZZZZ</name>
<comment type="subcellular location">
    <subcellularLocation>
        <location evidence="1">Membrane</location>
        <topology evidence="1">Multi-pass membrane protein</topology>
    </subcellularLocation>
</comment>
<evidence type="ECO:0000256" key="1">
    <source>
        <dbReference type="ARBA" id="ARBA00004141"/>
    </source>
</evidence>
<dbReference type="GO" id="GO:0016020">
    <property type="term" value="C:membrane"/>
    <property type="evidence" value="ECO:0007669"/>
    <property type="project" value="UniProtKB-SubCell"/>
</dbReference>
<dbReference type="EMBL" id="CAFBLS010000268">
    <property type="protein sequence ID" value="CAB4885376.1"/>
    <property type="molecule type" value="Genomic_DNA"/>
</dbReference>
<feature type="transmembrane region" description="Helical" evidence="5">
    <location>
        <begin position="9"/>
        <end position="30"/>
    </location>
</feature>
<evidence type="ECO:0000256" key="2">
    <source>
        <dbReference type="ARBA" id="ARBA00022692"/>
    </source>
</evidence>
<feature type="transmembrane region" description="Helical" evidence="5">
    <location>
        <begin position="192"/>
        <end position="213"/>
    </location>
</feature>
<dbReference type="Pfam" id="PF02600">
    <property type="entry name" value="DsbB"/>
    <property type="match status" value="1"/>
</dbReference>
<dbReference type="GO" id="GO:0015035">
    <property type="term" value="F:protein-disulfide reductase activity"/>
    <property type="evidence" value="ECO:0007669"/>
    <property type="project" value="InterPro"/>
</dbReference>
<dbReference type="SUPFAM" id="SSF158442">
    <property type="entry name" value="DsbB-like"/>
    <property type="match status" value="1"/>
</dbReference>
<evidence type="ECO:0000256" key="5">
    <source>
        <dbReference type="SAM" id="Phobius"/>
    </source>
</evidence>
<dbReference type="InterPro" id="IPR003752">
    <property type="entry name" value="DiS_bond_form_DsbB/BdbC"/>
</dbReference>
<keyword evidence="2 5" id="KW-0812">Transmembrane</keyword>
<evidence type="ECO:0000313" key="6">
    <source>
        <dbReference type="EMBL" id="CAB4885376.1"/>
    </source>
</evidence>
<reference evidence="6" key="1">
    <citation type="submission" date="2020-05" db="EMBL/GenBank/DDBJ databases">
        <authorList>
            <person name="Chiriac C."/>
            <person name="Salcher M."/>
            <person name="Ghai R."/>
            <person name="Kavagutti S V."/>
        </authorList>
    </citation>
    <scope>NUCLEOTIDE SEQUENCE</scope>
</reference>
<protein>
    <submittedName>
        <fullName evidence="6">Unannotated protein</fullName>
    </submittedName>
</protein>
<keyword evidence="3 5" id="KW-1133">Transmembrane helix</keyword>
<dbReference type="Gene3D" id="1.20.1550.10">
    <property type="entry name" value="DsbB-like"/>
    <property type="match status" value="1"/>
</dbReference>
<feature type="transmembrane region" description="Helical" evidence="5">
    <location>
        <begin position="151"/>
        <end position="172"/>
    </location>
</feature>
<keyword evidence="4 5" id="KW-0472">Membrane</keyword>
<sequence>MMTPSRQLLLFRVVNIVALVGLLGVLTGSLDLQILVGEQPCPLCLLQRAGMIGLAVGPIMNLLWGMRPAHYAVSILAAFAGGAASTRQILLHIATPGDPGYGPAVAGFHLYTWAFITFTVGAVGCAALLLLSSQFSLGDTGVLHRRSPIRIISLAVIAWTMVYLAIIAVSVLPECGLGMCPDNPADTGAIKTPVGLLGLAVIVLGSVAFGYLMDRRLPTTSDSASIS</sequence>
<accession>A0A6J7EQD7</accession>